<comment type="caution">
    <text evidence="2">The sequence shown here is derived from an EMBL/GenBank/DDBJ whole genome shotgun (WGS) entry which is preliminary data.</text>
</comment>
<name>A0A8T5UTF9_9EURY</name>
<evidence type="ECO:0000313" key="3">
    <source>
        <dbReference type="Proteomes" id="UP000825933"/>
    </source>
</evidence>
<dbReference type="Proteomes" id="UP000825933">
    <property type="component" value="Unassembled WGS sequence"/>
</dbReference>
<dbReference type="AlphaFoldDB" id="A0A8T5UTF9"/>
<accession>A0A8T5UTF9</accession>
<evidence type="ECO:0000256" key="1">
    <source>
        <dbReference type="SAM" id="MobiDB-lite"/>
    </source>
</evidence>
<feature type="region of interest" description="Disordered" evidence="1">
    <location>
        <begin position="94"/>
        <end position="135"/>
    </location>
</feature>
<sequence>MIENSEPETIYDELFKDKKFALPQNKHERPIRETELQKIKDKETGEIKKIEVNTYGECIECGYPLVALDHHRAERICECGMTNKKIILLPDTGMKKERSKQPLRTSKNTGYTPEEAQFLNSNRKRRGPKVRSEKQDWKKSQHIFFLGTIKSQLLMNYTQEKRVKEIINNHSLHLIHSRVDARTVIAGICRYILLQDGRGKELRYNRSAFKFVGLNEFNYNVIERNLKRLGF</sequence>
<organism evidence="2 3">
    <name type="scientific">Methanobacterium spitsbergense</name>
    <dbReference type="NCBI Taxonomy" id="2874285"/>
    <lineage>
        <taxon>Archaea</taxon>
        <taxon>Methanobacteriati</taxon>
        <taxon>Methanobacteriota</taxon>
        <taxon>Methanomada group</taxon>
        <taxon>Methanobacteria</taxon>
        <taxon>Methanobacteriales</taxon>
        <taxon>Methanobacteriaceae</taxon>
        <taxon>Methanobacterium</taxon>
    </lineage>
</organism>
<gene>
    <name evidence="2" type="ORF">K8N75_13195</name>
</gene>
<feature type="compositionally biased region" description="Polar residues" evidence="1">
    <location>
        <begin position="102"/>
        <end position="111"/>
    </location>
</feature>
<protein>
    <submittedName>
        <fullName evidence="2">Uncharacterized protein</fullName>
    </submittedName>
</protein>
<reference evidence="3" key="1">
    <citation type="journal article" date="2022" name="Microbiol. Resour. Announc.">
        <title>Draft Genome Sequence of a Methanogenic Archaeon from West Spitsbergen Permafrost.</title>
        <authorList>
            <person name="Trubitsyn V."/>
            <person name="Rivkina E."/>
            <person name="Shcherbakova V."/>
        </authorList>
    </citation>
    <scope>NUCLEOTIDE SEQUENCE [LARGE SCALE GENOMIC DNA]</scope>
    <source>
        <strain evidence="3">VT</strain>
    </source>
</reference>
<evidence type="ECO:0000313" key="2">
    <source>
        <dbReference type="EMBL" id="MBZ2166994.1"/>
    </source>
</evidence>
<dbReference type="EMBL" id="JAIOUQ010000016">
    <property type="protein sequence ID" value="MBZ2166994.1"/>
    <property type="molecule type" value="Genomic_DNA"/>
</dbReference>
<dbReference type="RefSeq" id="WP_223792528.1">
    <property type="nucleotide sequence ID" value="NZ_JAIOUQ010000016.1"/>
</dbReference>
<keyword evidence="3" id="KW-1185">Reference proteome</keyword>
<proteinExistence type="predicted"/>